<evidence type="ECO:0000256" key="2">
    <source>
        <dbReference type="ARBA" id="ARBA00023180"/>
    </source>
</evidence>
<dbReference type="GO" id="GO:0004565">
    <property type="term" value="F:beta-galactosidase activity"/>
    <property type="evidence" value="ECO:0007669"/>
    <property type="project" value="UniProtKB-ARBA"/>
</dbReference>
<name>A0A0E0JBS6_ORYNI</name>
<dbReference type="HOGENOM" id="CLU_001859_3_1_1"/>
<accession>A0A0E0JBS6</accession>
<keyword evidence="2" id="KW-0325">Glycoprotein</keyword>
<dbReference type="Gene3D" id="3.20.20.80">
    <property type="entry name" value="Glycosidases"/>
    <property type="match status" value="1"/>
</dbReference>
<evidence type="ECO:0000256" key="1">
    <source>
        <dbReference type="ARBA" id="ARBA00010838"/>
    </source>
</evidence>
<reference evidence="5" key="1">
    <citation type="submission" date="2015-04" db="UniProtKB">
        <authorList>
            <consortium name="EnsemblPlants"/>
        </authorList>
    </citation>
    <scope>IDENTIFICATION</scope>
    <source>
        <strain evidence="5">SL10</strain>
    </source>
</reference>
<dbReference type="eggNOG" id="KOG0626">
    <property type="taxonomic scope" value="Eukaryota"/>
</dbReference>
<dbReference type="GO" id="GO:0005975">
    <property type="term" value="P:carbohydrate metabolic process"/>
    <property type="evidence" value="ECO:0007669"/>
    <property type="project" value="InterPro"/>
</dbReference>
<dbReference type="InterPro" id="IPR001360">
    <property type="entry name" value="Glyco_hydro_1"/>
</dbReference>
<evidence type="ECO:0000256" key="4">
    <source>
        <dbReference type="SAM" id="SignalP"/>
    </source>
</evidence>
<reference evidence="5" key="2">
    <citation type="submission" date="2018-04" db="EMBL/GenBank/DDBJ databases">
        <title>OnivRS2 (Oryza nivara Reference Sequence Version 2).</title>
        <authorList>
            <person name="Zhang J."/>
            <person name="Kudrna D."/>
            <person name="Lee S."/>
            <person name="Talag J."/>
            <person name="Rajasekar S."/>
            <person name="Welchert J."/>
            <person name="Hsing Y.-I."/>
            <person name="Wing R.A."/>
        </authorList>
    </citation>
    <scope>NUCLEOTIDE SEQUENCE [LARGE SCALE GENOMIC DNA]</scope>
    <source>
        <strain evidence="5">SL10</strain>
    </source>
</reference>
<keyword evidence="4" id="KW-0732">Signal</keyword>
<protein>
    <recommendedName>
        <fullName evidence="7">4-hydroxy-7-methoxy-3-oxo-3,4-dihydro-2H-1,4-benzoxazin-2-yl glucosidebeta-D-glucosidase</fullName>
    </recommendedName>
</protein>
<evidence type="ECO:0000256" key="3">
    <source>
        <dbReference type="RuleBase" id="RU003690"/>
    </source>
</evidence>
<dbReference type="Proteomes" id="UP000006591">
    <property type="component" value="Chromosome 12"/>
</dbReference>
<organism evidence="5">
    <name type="scientific">Oryza nivara</name>
    <name type="common">Indian wild rice</name>
    <name type="synonym">Oryza sativa f. spontanea</name>
    <dbReference type="NCBI Taxonomy" id="4536"/>
    <lineage>
        <taxon>Eukaryota</taxon>
        <taxon>Viridiplantae</taxon>
        <taxon>Streptophyta</taxon>
        <taxon>Embryophyta</taxon>
        <taxon>Tracheophyta</taxon>
        <taxon>Spermatophyta</taxon>
        <taxon>Magnoliopsida</taxon>
        <taxon>Liliopsida</taxon>
        <taxon>Poales</taxon>
        <taxon>Poaceae</taxon>
        <taxon>BOP clade</taxon>
        <taxon>Oryzoideae</taxon>
        <taxon>Oryzeae</taxon>
        <taxon>Oryzinae</taxon>
        <taxon>Oryza</taxon>
    </lineage>
</organism>
<sequence>MAVAGAVAMSGGILLLLLLLLAAACVEAGELPPISRRSFPKGFIFGTSSASYQVRLPFRIILPTRDQEQFDKTAALTEFLQEHRDYVFGRGNPPEGIVEIKDIPHVSLPMAPSLQRSILSFTEGLVQYSHPEKMQEDVHMMKEMGMDAYRFSISWSRILPRVQSFVTLFHYDTPQALEDKYNGFLSPNIINDYKDYAEICFKEFGDRVKHWITFNEPWIFCSKAYASGTYAPGRCSPWEMGKCSVGDSGREPYTACHHQLLAHAETVRLYREKYQFTEEVVRQSQFIHDNDLHRRSAKLSFIIQNYLLLGIHFQPGPGGRVCQYRH</sequence>
<dbReference type="AlphaFoldDB" id="A0A0E0JBS6"/>
<dbReference type="SUPFAM" id="SSF51445">
    <property type="entry name" value="(Trans)glycosidases"/>
    <property type="match status" value="1"/>
</dbReference>
<dbReference type="PANTHER" id="PTHR10353">
    <property type="entry name" value="GLYCOSYL HYDROLASE"/>
    <property type="match status" value="1"/>
</dbReference>
<feature type="chain" id="PRO_5002363919" description="4-hydroxy-7-methoxy-3-oxo-3,4-dihydro-2H-1,4-benzoxazin-2-yl glucosidebeta-D-glucosidase" evidence="4">
    <location>
        <begin position="29"/>
        <end position="326"/>
    </location>
</feature>
<dbReference type="STRING" id="4536.A0A0E0JBS6"/>
<dbReference type="PANTHER" id="PTHR10353:SF154">
    <property type="entry name" value="BETA-GLUCOSIDASE 9-RELATED"/>
    <property type="match status" value="1"/>
</dbReference>
<proteinExistence type="inferred from homology"/>
<dbReference type="InterPro" id="IPR017853">
    <property type="entry name" value="GH"/>
</dbReference>
<evidence type="ECO:0008006" key="7">
    <source>
        <dbReference type="Google" id="ProtNLM"/>
    </source>
</evidence>
<dbReference type="Gramene" id="ONIVA12G15900.2">
    <property type="protein sequence ID" value="ONIVA12G15900.2"/>
    <property type="gene ID" value="ONIVA12G15900"/>
</dbReference>
<evidence type="ECO:0000313" key="5">
    <source>
        <dbReference type="EnsemblPlants" id="ONIVA12G15900.2"/>
    </source>
</evidence>
<dbReference type="GO" id="GO:0033907">
    <property type="term" value="F:beta-D-fucosidase activity"/>
    <property type="evidence" value="ECO:0007669"/>
    <property type="project" value="UniProtKB-ARBA"/>
</dbReference>
<dbReference type="GO" id="GO:0008422">
    <property type="term" value="F:beta-glucosidase activity"/>
    <property type="evidence" value="ECO:0007669"/>
    <property type="project" value="UniProtKB-ARBA"/>
</dbReference>
<evidence type="ECO:0000313" key="6">
    <source>
        <dbReference type="Proteomes" id="UP000006591"/>
    </source>
</evidence>
<dbReference type="Pfam" id="PF00232">
    <property type="entry name" value="Glyco_hydro_1"/>
    <property type="match status" value="2"/>
</dbReference>
<comment type="similarity">
    <text evidence="1 3">Belongs to the glycosyl hydrolase 1 family.</text>
</comment>
<keyword evidence="6" id="KW-1185">Reference proteome</keyword>
<feature type="signal peptide" evidence="4">
    <location>
        <begin position="1"/>
        <end position="28"/>
    </location>
</feature>
<dbReference type="EnsemblPlants" id="ONIVA12G15900.2">
    <property type="protein sequence ID" value="ONIVA12G15900.2"/>
    <property type="gene ID" value="ONIVA12G15900"/>
</dbReference>